<keyword evidence="3" id="KW-1185">Reference proteome</keyword>
<proteinExistence type="predicted"/>
<evidence type="ECO:0000313" key="3">
    <source>
        <dbReference type="Proteomes" id="UP000321298"/>
    </source>
</evidence>
<feature type="transmembrane region" description="Helical" evidence="1">
    <location>
        <begin position="36"/>
        <end position="56"/>
    </location>
</feature>
<dbReference type="Proteomes" id="UP000321298">
    <property type="component" value="Chromosome"/>
</dbReference>
<dbReference type="RefSeq" id="WP_147001062.1">
    <property type="nucleotide sequence ID" value="NZ_CP042387.1"/>
</dbReference>
<accession>A0AAP9JA89</accession>
<sequence length="64" mass="7023">MIFKRLLPLIWRVFDILCYFAALVALNWGMFSLNKVAGAVALAFSFAVTGFISELLTPTPKGGD</sequence>
<keyword evidence="1" id="KW-0472">Membrane</keyword>
<dbReference type="Pfam" id="PF06341">
    <property type="entry name" value="DUF1056"/>
    <property type="match status" value="1"/>
</dbReference>
<protein>
    <submittedName>
        <fullName evidence="2">DUF1056 family protein</fullName>
    </submittedName>
</protein>
<organism evidence="2 3">
    <name type="scientific">Leuconostoc lactis</name>
    <dbReference type="NCBI Taxonomy" id="1246"/>
    <lineage>
        <taxon>Bacteria</taxon>
        <taxon>Bacillati</taxon>
        <taxon>Bacillota</taxon>
        <taxon>Bacilli</taxon>
        <taxon>Lactobacillales</taxon>
        <taxon>Lactobacillaceae</taxon>
        <taxon>Leuconostoc</taxon>
    </lineage>
</organism>
<keyword evidence="1" id="KW-1133">Transmembrane helix</keyword>
<name>A0AAP9JA89_LEULA</name>
<keyword evidence="1" id="KW-0812">Transmembrane</keyword>
<evidence type="ECO:0000313" key="2">
    <source>
        <dbReference type="EMBL" id="QEA44151.1"/>
    </source>
</evidence>
<dbReference type="EMBL" id="CP042387">
    <property type="protein sequence ID" value="QEA44151.1"/>
    <property type="molecule type" value="Genomic_DNA"/>
</dbReference>
<dbReference type="InterPro" id="IPR009406">
    <property type="entry name" value="DUF1056"/>
</dbReference>
<dbReference type="GeneID" id="66531645"/>
<feature type="transmembrane region" description="Helical" evidence="1">
    <location>
        <begin position="9"/>
        <end position="30"/>
    </location>
</feature>
<gene>
    <name evidence="2" type="ORF">FGL83_05510</name>
</gene>
<dbReference type="AlphaFoldDB" id="A0AAP9JA89"/>
<evidence type="ECO:0000256" key="1">
    <source>
        <dbReference type="SAM" id="Phobius"/>
    </source>
</evidence>
<reference evidence="2 3" key="1">
    <citation type="submission" date="2019-06" db="EMBL/GenBank/DDBJ databases">
        <title>Genome analyses of bacteria isolated from kimchi.</title>
        <authorList>
            <person name="Lee S."/>
            <person name="Ahn S."/>
            <person name="Roh S."/>
        </authorList>
    </citation>
    <scope>NUCLEOTIDE SEQUENCE [LARGE SCALE GENOMIC DNA]</scope>
    <source>
        <strain evidence="2 3">CBA3625</strain>
    </source>
</reference>